<proteinExistence type="inferred from homology"/>
<dbReference type="STRING" id="595499.SMDSEM_063"/>
<evidence type="ECO:0000256" key="4">
    <source>
        <dbReference type="ARBA" id="ARBA00023274"/>
    </source>
</evidence>
<dbReference type="InterPro" id="IPR043141">
    <property type="entry name" value="Ribosomal_uL10-like_sf"/>
</dbReference>
<evidence type="ECO:0000256" key="2">
    <source>
        <dbReference type="ARBA" id="ARBA00008889"/>
    </source>
</evidence>
<dbReference type="GO" id="GO:0005840">
    <property type="term" value="C:ribosome"/>
    <property type="evidence" value="ECO:0007669"/>
    <property type="project" value="UniProtKB-KW"/>
</dbReference>
<evidence type="ECO:0000256" key="5">
    <source>
        <dbReference type="ARBA" id="ARBA00035202"/>
    </source>
</evidence>
<accession>C7LK29</accession>
<keyword evidence="3" id="KW-0689">Ribosomal protein</keyword>
<name>C7LK29_KARMS</name>
<evidence type="ECO:0000256" key="6">
    <source>
        <dbReference type="ARBA" id="ARBA00035502"/>
    </source>
</evidence>
<dbReference type="Proteomes" id="UP000008074">
    <property type="component" value="Chromosome"/>
</dbReference>
<organism evidence="7 8">
    <name type="scientific">Karelsulcia muelleri (strain SMDSEM)</name>
    <name type="common">Sulcia muelleri</name>
    <dbReference type="NCBI Taxonomy" id="595499"/>
    <lineage>
        <taxon>Bacteria</taxon>
        <taxon>Pseudomonadati</taxon>
        <taxon>Bacteroidota</taxon>
        <taxon>Flavobacteriia</taxon>
        <taxon>Flavobacteriales</taxon>
        <taxon>Candidatus Karelsulcia</taxon>
    </lineage>
</organism>
<dbReference type="HOGENOM" id="CLU_092227_3_0_10"/>
<dbReference type="KEGG" id="sms:SMDSEM_063"/>
<evidence type="ECO:0000313" key="7">
    <source>
        <dbReference type="EMBL" id="ACU52791.1"/>
    </source>
</evidence>
<keyword evidence="4" id="KW-0687">Ribonucleoprotein</keyword>
<comment type="function">
    <text evidence="1">Forms part of the ribosomal stalk, playing a central role in the interaction of the ribosome with GTP-bound translation factors.</text>
</comment>
<dbReference type="GO" id="GO:1990904">
    <property type="term" value="C:ribonucleoprotein complex"/>
    <property type="evidence" value="ECO:0007669"/>
    <property type="project" value="UniProtKB-KW"/>
</dbReference>
<reference evidence="7 8" key="1">
    <citation type="journal article" date="2009" name="Proc. Natl. Acad. Sci. U.S.A.">
        <title>Convergent evolution of metabolic roles in bacterial co-symbionts of insects.</title>
        <authorList>
            <person name="McCutcheon J.P."/>
            <person name="McDonald B.R."/>
            <person name="Moran N.A."/>
        </authorList>
    </citation>
    <scope>NUCLEOTIDE SEQUENCE [LARGE SCALE GENOMIC DNA]</scope>
    <source>
        <strain evidence="7 8">SMDSEM</strain>
    </source>
</reference>
<dbReference type="SUPFAM" id="SSF160369">
    <property type="entry name" value="Ribosomal protein L10-like"/>
    <property type="match status" value="1"/>
</dbReference>
<comment type="similarity">
    <text evidence="2">Belongs to the universal ribosomal protein uL10 family.</text>
</comment>
<protein>
    <recommendedName>
        <fullName evidence="5">Large ribosomal subunit protein uL10</fullName>
    </recommendedName>
    <alternativeName>
        <fullName evidence="6">50S ribosomal protein L10</fullName>
    </alternativeName>
</protein>
<sequence length="174" mass="20441">MIKTKKNKLINLISSYLFKTKSIYLVNLSGLTSNQIFDLRKNCYKHKIKLKFIKNTLLKKSIINSKFEILNKFLKGPTTLMTSNNVNVPALIINNYKKKFSLKKEKKEYLKAAFIEDILYSGDSQLKTLITLKSKNELLLDIIFYLKFELINFFLNLKKNFNIIIYSLVKKKIN</sequence>
<dbReference type="Gene3D" id="3.30.70.1730">
    <property type="match status" value="1"/>
</dbReference>
<dbReference type="NCBIfam" id="NF000955">
    <property type="entry name" value="PRK00099.1-1"/>
    <property type="match status" value="1"/>
</dbReference>
<evidence type="ECO:0000256" key="1">
    <source>
        <dbReference type="ARBA" id="ARBA00002633"/>
    </source>
</evidence>
<dbReference type="InterPro" id="IPR001790">
    <property type="entry name" value="Ribosomal_uL10"/>
</dbReference>
<dbReference type="PANTHER" id="PTHR11560">
    <property type="entry name" value="39S RIBOSOMAL PROTEIN L10, MITOCHONDRIAL"/>
    <property type="match status" value="1"/>
</dbReference>
<gene>
    <name evidence="7" type="primary">rplJ</name>
    <name evidence="7" type="ordered locus">SMDSEM_063</name>
</gene>
<dbReference type="EMBL" id="CP001605">
    <property type="protein sequence ID" value="ACU52791.1"/>
    <property type="molecule type" value="Genomic_DNA"/>
</dbReference>
<evidence type="ECO:0000256" key="3">
    <source>
        <dbReference type="ARBA" id="ARBA00022980"/>
    </source>
</evidence>
<evidence type="ECO:0000313" key="8">
    <source>
        <dbReference type="Proteomes" id="UP000008074"/>
    </source>
</evidence>
<dbReference type="Pfam" id="PF00466">
    <property type="entry name" value="Ribosomal_L10"/>
    <property type="match status" value="1"/>
</dbReference>
<dbReference type="AlphaFoldDB" id="C7LK29"/>
<dbReference type="InterPro" id="IPR047865">
    <property type="entry name" value="Ribosomal_uL10_bac_type"/>
</dbReference>